<evidence type="ECO:0000313" key="3">
    <source>
        <dbReference type="Proteomes" id="UP000789396"/>
    </source>
</evidence>
<organism evidence="2 3">
    <name type="scientific">Racocetra fulgida</name>
    <dbReference type="NCBI Taxonomy" id="60492"/>
    <lineage>
        <taxon>Eukaryota</taxon>
        <taxon>Fungi</taxon>
        <taxon>Fungi incertae sedis</taxon>
        <taxon>Mucoromycota</taxon>
        <taxon>Glomeromycotina</taxon>
        <taxon>Glomeromycetes</taxon>
        <taxon>Diversisporales</taxon>
        <taxon>Gigasporaceae</taxon>
        <taxon>Racocetra</taxon>
    </lineage>
</organism>
<evidence type="ECO:0000313" key="2">
    <source>
        <dbReference type="EMBL" id="CAG8631526.1"/>
    </source>
</evidence>
<dbReference type="SUPFAM" id="SSF56112">
    <property type="entry name" value="Protein kinase-like (PK-like)"/>
    <property type="match status" value="1"/>
</dbReference>
<gene>
    <name evidence="2" type="ORF">RFULGI_LOCUS7735</name>
</gene>
<dbReference type="InterPro" id="IPR011009">
    <property type="entry name" value="Kinase-like_dom_sf"/>
</dbReference>
<reference evidence="2" key="1">
    <citation type="submission" date="2021-06" db="EMBL/GenBank/DDBJ databases">
        <authorList>
            <person name="Kallberg Y."/>
            <person name="Tangrot J."/>
            <person name="Rosling A."/>
        </authorList>
    </citation>
    <scope>NUCLEOTIDE SEQUENCE</scope>
    <source>
        <strain evidence="2">IN212</strain>
    </source>
</reference>
<dbReference type="InterPro" id="IPR051681">
    <property type="entry name" value="Ser/Thr_Kinases-Pseudokinases"/>
</dbReference>
<dbReference type="PANTHER" id="PTHR44329:SF214">
    <property type="entry name" value="PROTEIN KINASE DOMAIN-CONTAINING PROTEIN"/>
    <property type="match status" value="1"/>
</dbReference>
<dbReference type="EMBL" id="CAJVPZ010011592">
    <property type="protein sequence ID" value="CAG8631526.1"/>
    <property type="molecule type" value="Genomic_DNA"/>
</dbReference>
<dbReference type="InterPro" id="IPR000719">
    <property type="entry name" value="Prot_kinase_dom"/>
</dbReference>
<dbReference type="PROSITE" id="PS50011">
    <property type="entry name" value="PROTEIN_KINASE_DOM"/>
    <property type="match status" value="1"/>
</dbReference>
<sequence>MSAEYIKELKTHHRCISTIPPHDGEIRYDHGFLRFFGITQDPQTNDYIMVTELAPYKDIRNLLRQNFTDLSWSDKLYWLRNIAGNLVTIHNAGYTHRDLHPGNILMGQIQDGLTVAKLAHLGLSRPAKKLPPMSPKEFYGVLPYVAPEIILGQKYTEASDIYSIGIIMAEISTSIPPFVDRAHDNKLALDICNGLRPTFAEGTPKSYIECAKQCTDFNPVERPSADKLLNMFDHWWKITQDPEILDDTFSAADKIIPSLDTSFTEHPDASYKSRLLNFEGVFD</sequence>
<dbReference type="OrthoDB" id="10252171at2759"/>
<feature type="domain" description="Protein kinase" evidence="1">
    <location>
        <begin position="1"/>
        <end position="237"/>
    </location>
</feature>
<dbReference type="Pfam" id="PF00069">
    <property type="entry name" value="Pkinase"/>
    <property type="match status" value="1"/>
</dbReference>
<evidence type="ECO:0000259" key="1">
    <source>
        <dbReference type="PROSITE" id="PS50011"/>
    </source>
</evidence>
<accession>A0A9N9D898</accession>
<dbReference type="Proteomes" id="UP000789396">
    <property type="component" value="Unassembled WGS sequence"/>
</dbReference>
<dbReference type="Gene3D" id="1.10.510.10">
    <property type="entry name" value="Transferase(Phosphotransferase) domain 1"/>
    <property type="match status" value="1"/>
</dbReference>
<keyword evidence="3" id="KW-1185">Reference proteome</keyword>
<dbReference type="PANTHER" id="PTHR44329">
    <property type="entry name" value="SERINE/THREONINE-PROTEIN KINASE TNNI3K-RELATED"/>
    <property type="match status" value="1"/>
</dbReference>
<proteinExistence type="predicted"/>
<comment type="caution">
    <text evidence="2">The sequence shown here is derived from an EMBL/GenBank/DDBJ whole genome shotgun (WGS) entry which is preliminary data.</text>
</comment>
<dbReference type="GO" id="GO:0005524">
    <property type="term" value="F:ATP binding"/>
    <property type="evidence" value="ECO:0007669"/>
    <property type="project" value="InterPro"/>
</dbReference>
<protein>
    <submittedName>
        <fullName evidence="2">17818_t:CDS:1</fullName>
    </submittedName>
</protein>
<name>A0A9N9D898_9GLOM</name>
<dbReference type="AlphaFoldDB" id="A0A9N9D898"/>
<dbReference type="GO" id="GO:0004674">
    <property type="term" value="F:protein serine/threonine kinase activity"/>
    <property type="evidence" value="ECO:0007669"/>
    <property type="project" value="TreeGrafter"/>
</dbReference>